<organism evidence="5 6">
    <name type="scientific">Elysia marginata</name>
    <dbReference type="NCBI Taxonomy" id="1093978"/>
    <lineage>
        <taxon>Eukaryota</taxon>
        <taxon>Metazoa</taxon>
        <taxon>Spiralia</taxon>
        <taxon>Lophotrochozoa</taxon>
        <taxon>Mollusca</taxon>
        <taxon>Gastropoda</taxon>
        <taxon>Heterobranchia</taxon>
        <taxon>Euthyneura</taxon>
        <taxon>Panpulmonata</taxon>
        <taxon>Sacoglossa</taxon>
        <taxon>Placobranchoidea</taxon>
        <taxon>Plakobranchidae</taxon>
        <taxon>Elysia</taxon>
    </lineage>
</organism>
<dbReference type="AlphaFoldDB" id="A0AAV4H2X4"/>
<keyword evidence="5" id="KW-0560">Oxidoreductase</keyword>
<feature type="binding site" description="axial binding residue" evidence="4">
    <location>
        <position position="209"/>
    </location>
    <ligand>
        <name>heme b</name>
        <dbReference type="ChEBI" id="CHEBI:60344"/>
    </ligand>
    <ligandPart>
        <name>Fe</name>
        <dbReference type="ChEBI" id="CHEBI:18248"/>
    </ligandPart>
</feature>
<keyword evidence="4" id="KW-0479">Metal-binding</keyword>
<dbReference type="InterPro" id="IPR010255">
    <property type="entry name" value="Haem_peroxidase_sf"/>
</dbReference>
<dbReference type="PANTHER" id="PTHR11475:SF4">
    <property type="entry name" value="CHORION PEROXIDASE"/>
    <property type="match status" value="1"/>
</dbReference>
<evidence type="ECO:0000313" key="5">
    <source>
        <dbReference type="EMBL" id="GFR92392.1"/>
    </source>
</evidence>
<dbReference type="EMBL" id="BMAT01012434">
    <property type="protein sequence ID" value="GFR92392.1"/>
    <property type="molecule type" value="Genomic_DNA"/>
</dbReference>
<dbReference type="GO" id="GO:0005576">
    <property type="term" value="C:extracellular region"/>
    <property type="evidence" value="ECO:0007669"/>
    <property type="project" value="UniProtKB-SubCell"/>
</dbReference>
<accession>A0AAV4H2X4</accession>
<dbReference type="GO" id="GO:0020037">
    <property type="term" value="F:heme binding"/>
    <property type="evidence" value="ECO:0007669"/>
    <property type="project" value="InterPro"/>
</dbReference>
<evidence type="ECO:0000313" key="6">
    <source>
        <dbReference type="Proteomes" id="UP000762676"/>
    </source>
</evidence>
<dbReference type="Pfam" id="PF03098">
    <property type="entry name" value="An_peroxidase"/>
    <property type="match status" value="1"/>
</dbReference>
<dbReference type="GO" id="GO:0046872">
    <property type="term" value="F:metal ion binding"/>
    <property type="evidence" value="ECO:0007669"/>
    <property type="project" value="UniProtKB-KW"/>
</dbReference>
<dbReference type="Proteomes" id="UP000762676">
    <property type="component" value="Unassembled WGS sequence"/>
</dbReference>
<sequence>KACFPIKVGAGDRFFNVPCLRARRSLGVKVDGVREQINGVTSFIDASMVYGPAKLLADELRTFEGGKLKTEKTTDGKGRLMHEDLPQLGVFKCRNKTINMDRCPHAGDPRANVFAGLTIMHTAFHMEHNRIAGKLAEQNPQWDDERLYQETRRILIATMQKITYTEYLPNLIGPHMMDVFGFNDPFTYDPDVDASVTNVFGADAFRFGHSQINGPLKITNQRSPGLSEIYFLPEVMLEENGGVMKVREWMTWRMD</sequence>
<reference evidence="5 6" key="1">
    <citation type="journal article" date="2021" name="Elife">
        <title>Chloroplast acquisition without the gene transfer in kleptoplastic sea slugs, Plakobranchus ocellatus.</title>
        <authorList>
            <person name="Maeda T."/>
            <person name="Takahashi S."/>
            <person name="Yoshida T."/>
            <person name="Shimamura S."/>
            <person name="Takaki Y."/>
            <person name="Nagai Y."/>
            <person name="Toyoda A."/>
            <person name="Suzuki Y."/>
            <person name="Arimoto A."/>
            <person name="Ishii H."/>
            <person name="Satoh N."/>
            <person name="Nishiyama T."/>
            <person name="Hasebe M."/>
            <person name="Maruyama T."/>
            <person name="Minagawa J."/>
            <person name="Obokata J."/>
            <person name="Shigenobu S."/>
        </authorList>
    </citation>
    <scope>NUCLEOTIDE SEQUENCE [LARGE SCALE GENOMIC DNA]</scope>
</reference>
<protein>
    <submittedName>
        <fullName evidence="5">Chorion peroxidase</fullName>
    </submittedName>
</protein>
<keyword evidence="6" id="KW-1185">Reference proteome</keyword>
<feature type="non-terminal residue" evidence="5">
    <location>
        <position position="1"/>
    </location>
</feature>
<dbReference type="InterPro" id="IPR037120">
    <property type="entry name" value="Haem_peroxidase_sf_animal"/>
</dbReference>
<name>A0AAV4H2X4_9GAST</name>
<comment type="caution">
    <text evidence="5">The sequence shown here is derived from an EMBL/GenBank/DDBJ whole genome shotgun (WGS) entry which is preliminary data.</text>
</comment>
<dbReference type="Gene3D" id="1.10.640.10">
    <property type="entry name" value="Haem peroxidase domain superfamily, animal type"/>
    <property type="match status" value="1"/>
</dbReference>
<dbReference type="GO" id="GO:0006979">
    <property type="term" value="P:response to oxidative stress"/>
    <property type="evidence" value="ECO:0007669"/>
    <property type="project" value="InterPro"/>
</dbReference>
<dbReference type="PRINTS" id="PR00457">
    <property type="entry name" value="ANPEROXIDASE"/>
</dbReference>
<evidence type="ECO:0000256" key="4">
    <source>
        <dbReference type="PIRSR" id="PIRSR619791-2"/>
    </source>
</evidence>
<dbReference type="GO" id="GO:0004601">
    <property type="term" value="F:peroxidase activity"/>
    <property type="evidence" value="ECO:0007669"/>
    <property type="project" value="UniProtKB-KW"/>
</dbReference>
<gene>
    <name evidence="5" type="ORF">ElyMa_006199400</name>
</gene>
<keyword evidence="3" id="KW-0325">Glycoprotein</keyword>
<evidence type="ECO:0000256" key="1">
    <source>
        <dbReference type="ARBA" id="ARBA00004613"/>
    </source>
</evidence>
<keyword evidence="2" id="KW-0964">Secreted</keyword>
<dbReference type="InterPro" id="IPR019791">
    <property type="entry name" value="Haem_peroxidase_animal"/>
</dbReference>
<dbReference type="PROSITE" id="PS50292">
    <property type="entry name" value="PEROXIDASE_3"/>
    <property type="match status" value="1"/>
</dbReference>
<keyword evidence="4" id="KW-0349">Heme</keyword>
<keyword evidence="5" id="KW-0575">Peroxidase</keyword>
<evidence type="ECO:0000256" key="2">
    <source>
        <dbReference type="ARBA" id="ARBA00022525"/>
    </source>
</evidence>
<evidence type="ECO:0000256" key="3">
    <source>
        <dbReference type="ARBA" id="ARBA00023180"/>
    </source>
</evidence>
<keyword evidence="4" id="KW-0408">Iron</keyword>
<dbReference type="PANTHER" id="PTHR11475">
    <property type="entry name" value="OXIDASE/PEROXIDASE"/>
    <property type="match status" value="1"/>
</dbReference>
<dbReference type="SUPFAM" id="SSF48113">
    <property type="entry name" value="Heme-dependent peroxidases"/>
    <property type="match status" value="1"/>
</dbReference>
<proteinExistence type="predicted"/>
<comment type="subcellular location">
    <subcellularLocation>
        <location evidence="1">Secreted</location>
    </subcellularLocation>
</comment>